<dbReference type="PANTHER" id="PTHR13774">
    <property type="entry name" value="PHENAZINE BIOSYNTHESIS PROTEIN"/>
    <property type="match status" value="1"/>
</dbReference>
<name>A0ABS1TG77_9CLOT</name>
<keyword evidence="2" id="KW-0413">Isomerase</keyword>
<protein>
    <submittedName>
        <fullName evidence="3">PhzF family phenazine biosynthesis protein</fullName>
    </submittedName>
</protein>
<dbReference type="Proteomes" id="UP000632377">
    <property type="component" value="Unassembled WGS sequence"/>
</dbReference>
<dbReference type="PANTHER" id="PTHR13774:SF39">
    <property type="entry name" value="BIOSYNTHESIS PROTEIN, PUTATIVE-RELATED"/>
    <property type="match status" value="1"/>
</dbReference>
<dbReference type="RefSeq" id="WP_202751100.1">
    <property type="nucleotide sequence ID" value="NZ_JAESWC010000018.1"/>
</dbReference>
<evidence type="ECO:0000313" key="4">
    <source>
        <dbReference type="Proteomes" id="UP000632377"/>
    </source>
</evidence>
<evidence type="ECO:0000313" key="3">
    <source>
        <dbReference type="EMBL" id="MBL4938379.1"/>
    </source>
</evidence>
<dbReference type="NCBIfam" id="TIGR00654">
    <property type="entry name" value="PhzF_family"/>
    <property type="match status" value="1"/>
</dbReference>
<comment type="similarity">
    <text evidence="1">Belongs to the PhzF family.</text>
</comment>
<evidence type="ECO:0000256" key="2">
    <source>
        <dbReference type="ARBA" id="ARBA00023235"/>
    </source>
</evidence>
<dbReference type="SUPFAM" id="SSF54506">
    <property type="entry name" value="Diaminopimelate epimerase-like"/>
    <property type="match status" value="1"/>
</dbReference>
<keyword evidence="4" id="KW-1185">Reference proteome</keyword>
<comment type="caution">
    <text evidence="3">The sequence shown here is derived from an EMBL/GenBank/DDBJ whole genome shotgun (WGS) entry which is preliminary data.</text>
</comment>
<dbReference type="Pfam" id="PF02567">
    <property type="entry name" value="PhzC-PhzF"/>
    <property type="match status" value="1"/>
</dbReference>
<gene>
    <name evidence="3" type="ORF">JK636_21940</name>
</gene>
<evidence type="ECO:0000256" key="1">
    <source>
        <dbReference type="ARBA" id="ARBA00008270"/>
    </source>
</evidence>
<proteinExistence type="inferred from homology"/>
<reference evidence="3 4" key="1">
    <citation type="submission" date="2021-01" db="EMBL/GenBank/DDBJ databases">
        <title>Genome public.</title>
        <authorList>
            <person name="Liu C."/>
            <person name="Sun Q."/>
        </authorList>
    </citation>
    <scope>NUCLEOTIDE SEQUENCE [LARGE SCALE GENOMIC DNA]</scope>
    <source>
        <strain evidence="3 4">YIM B02515</strain>
    </source>
</reference>
<organism evidence="3 4">
    <name type="scientific">Clostridium rhizosphaerae</name>
    <dbReference type="NCBI Taxonomy" id="2803861"/>
    <lineage>
        <taxon>Bacteria</taxon>
        <taxon>Bacillati</taxon>
        <taxon>Bacillota</taxon>
        <taxon>Clostridia</taxon>
        <taxon>Eubacteriales</taxon>
        <taxon>Clostridiaceae</taxon>
        <taxon>Clostridium</taxon>
    </lineage>
</organism>
<dbReference type="InterPro" id="IPR003719">
    <property type="entry name" value="Phenazine_PhzF-like"/>
</dbReference>
<sequence>MDFYIVDAFTDKPFGGNTAGVVLYNNCDEELMQKVASELKFSETAFIKQLSADTFYIRYFTPNSEIALCGHATIASFHVLKYLNLVHNNKIYILKTNSEFLSVEIQNDNIFMETSIPKSGVCLENASITALAKAMGIENHDIGDLDFYLKPEIISTGLYDIMLPVKTSHILNSMKPDFKALEHLSKILEVVGVHAFTINSSEYTANCRNFAPLYLINEECATGTSNASLTYYLYKNNVIKDFNRKYIFRQGEAMNRPSNILTKLIVSNNIQILVGGTASIISKGQLLL</sequence>
<dbReference type="PIRSF" id="PIRSF016184">
    <property type="entry name" value="PhzC_PhzF"/>
    <property type="match status" value="1"/>
</dbReference>
<accession>A0ABS1TG77</accession>
<dbReference type="EMBL" id="JAESWC010000018">
    <property type="protein sequence ID" value="MBL4938379.1"/>
    <property type="molecule type" value="Genomic_DNA"/>
</dbReference>
<dbReference type="Gene3D" id="3.10.310.10">
    <property type="entry name" value="Diaminopimelate Epimerase, Chain A, domain 1"/>
    <property type="match status" value="2"/>
</dbReference>